<evidence type="ECO:0000256" key="1">
    <source>
        <dbReference type="SAM" id="MobiDB-lite"/>
    </source>
</evidence>
<keyword evidence="3" id="KW-1185">Reference proteome</keyword>
<reference evidence="2 3" key="1">
    <citation type="journal article" date="2022" name="Allergy">
        <title>Genome assembly and annotation of Periplaneta americana reveal a comprehensive cockroach allergen profile.</title>
        <authorList>
            <person name="Wang L."/>
            <person name="Xiong Q."/>
            <person name="Saelim N."/>
            <person name="Wang L."/>
            <person name="Nong W."/>
            <person name="Wan A.T."/>
            <person name="Shi M."/>
            <person name="Liu X."/>
            <person name="Cao Q."/>
            <person name="Hui J.H.L."/>
            <person name="Sookrung N."/>
            <person name="Leung T.F."/>
            <person name="Tungtrongchitr A."/>
            <person name="Tsui S.K.W."/>
        </authorList>
    </citation>
    <scope>NUCLEOTIDE SEQUENCE [LARGE SCALE GENOMIC DNA]</scope>
    <source>
        <strain evidence="2">PWHHKU_190912</strain>
    </source>
</reference>
<name>A0ABQ8SAB1_PERAM</name>
<evidence type="ECO:0000313" key="3">
    <source>
        <dbReference type="Proteomes" id="UP001148838"/>
    </source>
</evidence>
<dbReference type="Proteomes" id="UP001148838">
    <property type="component" value="Unassembled WGS sequence"/>
</dbReference>
<proteinExistence type="predicted"/>
<comment type="caution">
    <text evidence="2">The sequence shown here is derived from an EMBL/GenBank/DDBJ whole genome shotgun (WGS) entry which is preliminary data.</text>
</comment>
<dbReference type="InterPro" id="IPR033375">
    <property type="entry name" value="Cggbp1"/>
</dbReference>
<protein>
    <submittedName>
        <fullName evidence="2">Uncharacterized protein</fullName>
    </submittedName>
</protein>
<organism evidence="2 3">
    <name type="scientific">Periplaneta americana</name>
    <name type="common">American cockroach</name>
    <name type="synonym">Blatta americana</name>
    <dbReference type="NCBI Taxonomy" id="6978"/>
    <lineage>
        <taxon>Eukaryota</taxon>
        <taxon>Metazoa</taxon>
        <taxon>Ecdysozoa</taxon>
        <taxon>Arthropoda</taxon>
        <taxon>Hexapoda</taxon>
        <taxon>Insecta</taxon>
        <taxon>Pterygota</taxon>
        <taxon>Neoptera</taxon>
        <taxon>Polyneoptera</taxon>
        <taxon>Dictyoptera</taxon>
        <taxon>Blattodea</taxon>
        <taxon>Blattoidea</taxon>
        <taxon>Blattidae</taxon>
        <taxon>Blattinae</taxon>
        <taxon>Periplaneta</taxon>
    </lineage>
</organism>
<evidence type="ECO:0000313" key="2">
    <source>
        <dbReference type="EMBL" id="KAJ4430665.1"/>
    </source>
</evidence>
<accession>A0ABQ8SAB1</accession>
<feature type="compositionally biased region" description="Basic and acidic residues" evidence="1">
    <location>
        <begin position="1"/>
        <end position="14"/>
    </location>
</feature>
<dbReference type="PANTHER" id="PTHR32344">
    <property type="entry name" value="U1-TYPE DOMAIN-CONTAINING PROTEIN"/>
    <property type="match status" value="1"/>
</dbReference>
<sequence length="218" mass="24574">MRWHQNDSEHRDESFGVPKANAERSKEFRARLEDERQNGQGVHGASEWSVLVCFACVSTLTAILSATNASATNKKLSGRPGAARRVRTVFSGVLAGLFFSIHKPSISAEKRFTVDQHVNREKHKRILQAGERKKQQMLLGQCTSANSANSLFYEELCQAFVSANISFQKLNNNVFRDFLQKYTGQSIPDESTIRKNYIESCYNKTIDAIRAKLDGKKI</sequence>
<dbReference type="EMBL" id="JAJSOF020000031">
    <property type="protein sequence ID" value="KAJ4430665.1"/>
    <property type="molecule type" value="Genomic_DNA"/>
</dbReference>
<gene>
    <name evidence="2" type="ORF">ANN_19255</name>
</gene>
<dbReference type="PANTHER" id="PTHR32344:SF1">
    <property type="entry name" value="U1-TYPE DOMAIN-CONTAINING PROTEIN"/>
    <property type="match status" value="1"/>
</dbReference>
<feature type="region of interest" description="Disordered" evidence="1">
    <location>
        <begin position="1"/>
        <end position="22"/>
    </location>
</feature>